<dbReference type="EMBL" id="BKCJ010005165">
    <property type="protein sequence ID" value="GEU65249.1"/>
    <property type="molecule type" value="Genomic_DNA"/>
</dbReference>
<keyword evidence="2" id="KW-0472">Membrane</keyword>
<feature type="transmembrane region" description="Helical" evidence="2">
    <location>
        <begin position="596"/>
        <end position="617"/>
    </location>
</feature>
<gene>
    <name evidence="3" type="ORF">Tci_037227</name>
</gene>
<dbReference type="InterPro" id="IPR035979">
    <property type="entry name" value="RBD_domain_sf"/>
</dbReference>
<name>A0A6L2LVU2_TANCI</name>
<evidence type="ECO:0000256" key="2">
    <source>
        <dbReference type="SAM" id="Phobius"/>
    </source>
</evidence>
<feature type="compositionally biased region" description="Acidic residues" evidence="1">
    <location>
        <begin position="309"/>
        <end position="321"/>
    </location>
</feature>
<feature type="compositionally biased region" description="Polar residues" evidence="1">
    <location>
        <begin position="295"/>
        <end position="305"/>
    </location>
</feature>
<dbReference type="AlphaFoldDB" id="A0A6L2LVU2"/>
<dbReference type="GO" id="GO:0003676">
    <property type="term" value="F:nucleic acid binding"/>
    <property type="evidence" value="ECO:0007669"/>
    <property type="project" value="InterPro"/>
</dbReference>
<keyword evidence="2" id="KW-0812">Transmembrane</keyword>
<proteinExistence type="predicted"/>
<keyword evidence="2" id="KW-1133">Transmembrane helix</keyword>
<evidence type="ECO:0000256" key="1">
    <source>
        <dbReference type="SAM" id="MobiDB-lite"/>
    </source>
</evidence>
<reference evidence="3" key="1">
    <citation type="journal article" date="2019" name="Sci. Rep.">
        <title>Draft genome of Tanacetum cinerariifolium, the natural source of mosquito coil.</title>
        <authorList>
            <person name="Yamashiro T."/>
            <person name="Shiraishi A."/>
            <person name="Satake H."/>
            <person name="Nakayama K."/>
        </authorList>
    </citation>
    <scope>NUCLEOTIDE SEQUENCE</scope>
</reference>
<evidence type="ECO:0000313" key="3">
    <source>
        <dbReference type="EMBL" id="GEU65249.1"/>
    </source>
</evidence>
<organism evidence="3">
    <name type="scientific">Tanacetum cinerariifolium</name>
    <name type="common">Dalmatian daisy</name>
    <name type="synonym">Chrysanthemum cinerariifolium</name>
    <dbReference type="NCBI Taxonomy" id="118510"/>
    <lineage>
        <taxon>Eukaryota</taxon>
        <taxon>Viridiplantae</taxon>
        <taxon>Streptophyta</taxon>
        <taxon>Embryophyta</taxon>
        <taxon>Tracheophyta</taxon>
        <taxon>Spermatophyta</taxon>
        <taxon>Magnoliopsida</taxon>
        <taxon>eudicotyledons</taxon>
        <taxon>Gunneridae</taxon>
        <taxon>Pentapetalae</taxon>
        <taxon>asterids</taxon>
        <taxon>campanulids</taxon>
        <taxon>Asterales</taxon>
        <taxon>Asteraceae</taxon>
        <taxon>Asteroideae</taxon>
        <taxon>Anthemideae</taxon>
        <taxon>Anthemidinae</taxon>
        <taxon>Tanacetum</taxon>
    </lineage>
</organism>
<protein>
    <recommendedName>
        <fullName evidence="4">Nucleotide-binding alpha-beta plait domain-containing protein</fullName>
    </recommendedName>
</protein>
<dbReference type="CDD" id="cd00590">
    <property type="entry name" value="RRM_SF"/>
    <property type="match status" value="1"/>
</dbReference>
<dbReference type="SUPFAM" id="SSF54928">
    <property type="entry name" value="RNA-binding domain, RBD"/>
    <property type="match status" value="1"/>
</dbReference>
<evidence type="ECO:0008006" key="4">
    <source>
        <dbReference type="Google" id="ProtNLM"/>
    </source>
</evidence>
<sequence length="624" mass="71936">MQSVKEFHDKGSAHVIRILIPFNSSFDFRLLSQFYRIYLVAFLKDLFQACKQYGHVVDSFISIKRDKYGNRFGFVRFINEFNTERLVNNLCTVRIDRYKIQANIAHFQRSHGKEPKADVTNSYVQTIPNVKTKVNTFSKGDKSFAGVVEGRDISSGGDMKSDPVLVLGDECLGSKDLSLTLFGRVKEFASLSNLKVAIGVPFKLWSGNTFRRIANKWGELLDVDDQDDNCYHSKHICIQMKSGRSIKDEFNIMHKGKKYWIRVNETPCWVPDFTNDLDDEDQEDMKSNLEDIDNQESGNYDNCLNDSGLDNDMEEVPDTCFEDGKSMNSKDDGDNYPPKTKLSEDPFKIYPLLNKHKSEDSSINKMEDSLKFPTGFTPMDKKDKISNNEGEKHFHNNVDVTSASRENMNLEVIAKQNSLKNKKYGDESMAPGHFKQSECPRIGGSILSLLEEVVRVGQVMGYTMEGCMANMGEIIGVKGKEDTCFLLDHRLILFRENHYDYGPTPFRFFHHWIQTDGFDKIVSESWKNNPSGRTNAMKSLMYKLKHLKNDIREWNKHNMVSRKNMKIQYKKNLEAVDQILDSGQGVEEDICVWLEIIRFTIFLWITQLLLLLIGYLYDGRIKLF</sequence>
<feature type="region of interest" description="Disordered" evidence="1">
    <location>
        <begin position="275"/>
        <end position="343"/>
    </location>
</feature>
<accession>A0A6L2LVU2</accession>
<comment type="caution">
    <text evidence="3">The sequence shown here is derived from an EMBL/GenBank/DDBJ whole genome shotgun (WGS) entry which is preliminary data.</text>
</comment>
<feature type="compositionally biased region" description="Basic and acidic residues" evidence="1">
    <location>
        <begin position="322"/>
        <end position="333"/>
    </location>
</feature>